<dbReference type="EMBL" id="JACSNV010000006">
    <property type="protein sequence ID" value="MBM6877629.1"/>
    <property type="molecule type" value="Genomic_DNA"/>
</dbReference>
<dbReference type="InterPro" id="IPR001173">
    <property type="entry name" value="Glyco_trans_2-like"/>
</dbReference>
<proteinExistence type="predicted"/>
<dbReference type="PANTHER" id="PTHR43630:SF2">
    <property type="entry name" value="GLYCOSYLTRANSFERASE"/>
    <property type="match status" value="1"/>
</dbReference>
<organism evidence="2 3">
    <name type="scientific">Anaerotignum lactatifermentans</name>
    <dbReference type="NCBI Taxonomy" id="160404"/>
    <lineage>
        <taxon>Bacteria</taxon>
        <taxon>Bacillati</taxon>
        <taxon>Bacillota</taxon>
        <taxon>Clostridia</taxon>
        <taxon>Lachnospirales</taxon>
        <taxon>Anaerotignaceae</taxon>
        <taxon>Anaerotignum</taxon>
    </lineage>
</organism>
<evidence type="ECO:0000313" key="3">
    <source>
        <dbReference type="Proteomes" id="UP000729290"/>
    </source>
</evidence>
<dbReference type="Gene3D" id="1.25.40.10">
    <property type="entry name" value="Tetratricopeptide repeat domain"/>
    <property type="match status" value="1"/>
</dbReference>
<keyword evidence="3" id="KW-1185">Reference proteome</keyword>
<dbReference type="Gene3D" id="3.90.550.10">
    <property type="entry name" value="Spore Coat Polysaccharide Biosynthesis Protein SpsA, Chain A"/>
    <property type="match status" value="1"/>
</dbReference>
<sequence length="372" mass="43694">MASISLCMIVKNEEETMARCLRGVKGIVDEMIVVDTGSTDKTRQIAAVEGAKVFDFPWQEDFSAARNYSFSLAVSDYCMWLDADDVLDEENQRRLAEWKNRLDQEQPDVVMTPYDVAFDEEGRAIFTYFRERILRRGPLSRWQGRVHEVITPWGKVVYGDVHIRHKKEKPHDGDRNLRIYETMLAEGCDFSARELYYYGRELYYHDRNEEAAAAFREFLQRPDGWLENQLEASRQLAECYGRLGEEEQQLRVLYDSFLLDLPRAETCCMLGGIYFRQKEWRKAAFWYETALRREREQTGGFVQEDCYGYLPCIQLCVCYDRLGEYERAETCNEMAALWKPNDPAVAYNRNYFRQKKESETGNVTSESLRTSL</sequence>
<reference evidence="2 3" key="1">
    <citation type="journal article" date="2021" name="Sci. Rep.">
        <title>The distribution of antibiotic resistance genes in chicken gut microbiota commensals.</title>
        <authorList>
            <person name="Juricova H."/>
            <person name="Matiasovicova J."/>
            <person name="Kubasova T."/>
            <person name="Cejkova D."/>
            <person name="Rychlik I."/>
        </authorList>
    </citation>
    <scope>NUCLEOTIDE SEQUENCE [LARGE SCALE GENOMIC DNA]</scope>
    <source>
        <strain evidence="2 3">An431b</strain>
    </source>
</reference>
<dbReference type="RefSeq" id="WP_205132599.1">
    <property type="nucleotide sequence ID" value="NZ_JACSNT010000002.1"/>
</dbReference>
<dbReference type="SUPFAM" id="SSF53448">
    <property type="entry name" value="Nucleotide-diphospho-sugar transferases"/>
    <property type="match status" value="1"/>
</dbReference>
<name>A0ABS2G836_9FIRM</name>
<dbReference type="InterPro" id="IPR029044">
    <property type="entry name" value="Nucleotide-diphossugar_trans"/>
</dbReference>
<comment type="caution">
    <text evidence="2">The sequence shown here is derived from an EMBL/GenBank/DDBJ whole genome shotgun (WGS) entry which is preliminary data.</text>
</comment>
<dbReference type="InterPro" id="IPR011990">
    <property type="entry name" value="TPR-like_helical_dom_sf"/>
</dbReference>
<evidence type="ECO:0000259" key="1">
    <source>
        <dbReference type="Pfam" id="PF00535"/>
    </source>
</evidence>
<accession>A0ABS2G836</accession>
<feature type="domain" description="Glycosyltransferase 2-like" evidence="1">
    <location>
        <begin position="5"/>
        <end position="132"/>
    </location>
</feature>
<gene>
    <name evidence="2" type="ORF">H9X83_05585</name>
</gene>
<dbReference type="SUPFAM" id="SSF48452">
    <property type="entry name" value="TPR-like"/>
    <property type="match status" value="1"/>
</dbReference>
<protein>
    <submittedName>
        <fullName evidence="2">Glycosyltransferase</fullName>
    </submittedName>
</protein>
<dbReference type="CDD" id="cd02511">
    <property type="entry name" value="Beta4Glucosyltransferase"/>
    <property type="match status" value="1"/>
</dbReference>
<dbReference type="PANTHER" id="PTHR43630">
    <property type="entry name" value="POLY-BETA-1,6-N-ACETYL-D-GLUCOSAMINE SYNTHASE"/>
    <property type="match status" value="1"/>
</dbReference>
<dbReference type="Proteomes" id="UP000729290">
    <property type="component" value="Unassembled WGS sequence"/>
</dbReference>
<dbReference type="Pfam" id="PF00535">
    <property type="entry name" value="Glycos_transf_2"/>
    <property type="match status" value="1"/>
</dbReference>
<evidence type="ECO:0000313" key="2">
    <source>
        <dbReference type="EMBL" id="MBM6877629.1"/>
    </source>
</evidence>